<proteinExistence type="predicted"/>
<dbReference type="EMBL" id="JABFOF010000005">
    <property type="protein sequence ID" value="KAG2397954.1"/>
    <property type="molecule type" value="Genomic_DNA"/>
</dbReference>
<dbReference type="Pfam" id="PF08338">
    <property type="entry name" value="DUF1731"/>
    <property type="match status" value="1"/>
</dbReference>
<gene>
    <name evidence="3" type="ORF">HKW66_Vig0138100</name>
</gene>
<feature type="domain" description="DUF1731" evidence="2">
    <location>
        <begin position="327"/>
        <end position="373"/>
    </location>
</feature>
<dbReference type="Gene3D" id="3.40.50.720">
    <property type="entry name" value="NAD(P)-binding Rossmann-like Domain"/>
    <property type="match status" value="1"/>
</dbReference>
<dbReference type="InterPro" id="IPR036291">
    <property type="entry name" value="NAD(P)-bd_dom_sf"/>
</dbReference>
<feature type="domain" description="NAD-dependent epimerase/dehydratase" evidence="1">
    <location>
        <begin position="76"/>
        <end position="293"/>
    </location>
</feature>
<comment type="caution">
    <text evidence="3">The sequence shown here is derived from an EMBL/GenBank/DDBJ whole genome shotgun (WGS) entry which is preliminary data.</text>
</comment>
<dbReference type="PANTHER" id="PTHR11092:SF0">
    <property type="entry name" value="EPIMERASE FAMILY PROTEIN SDR39U1"/>
    <property type="match status" value="1"/>
</dbReference>
<dbReference type="Pfam" id="PF01370">
    <property type="entry name" value="Epimerase"/>
    <property type="match status" value="1"/>
</dbReference>
<dbReference type="InterPro" id="IPR010099">
    <property type="entry name" value="SDR39U1"/>
</dbReference>
<evidence type="ECO:0000259" key="1">
    <source>
        <dbReference type="Pfam" id="PF01370"/>
    </source>
</evidence>
<evidence type="ECO:0000313" key="4">
    <source>
        <dbReference type="Proteomes" id="UP000743370"/>
    </source>
</evidence>
<dbReference type="InterPro" id="IPR013549">
    <property type="entry name" value="DUF1731"/>
</dbReference>
<dbReference type="CDD" id="cd05242">
    <property type="entry name" value="SDR_a8"/>
    <property type="match status" value="1"/>
</dbReference>
<dbReference type="Proteomes" id="UP000743370">
    <property type="component" value="Unassembled WGS sequence"/>
</dbReference>
<name>A0A8T0KEB2_PHAAN</name>
<protein>
    <submittedName>
        <fullName evidence="3">Epimerase family protein</fullName>
    </submittedName>
</protein>
<dbReference type="AlphaFoldDB" id="A0A8T0KEB2"/>
<reference evidence="3 4" key="1">
    <citation type="submission" date="2020-05" db="EMBL/GenBank/DDBJ databases">
        <title>Vigna angularis (adzuki bean) Var. LongXiaoDou No. 4 denovo assembly.</title>
        <authorList>
            <person name="Xiang H."/>
        </authorList>
    </citation>
    <scope>NUCLEOTIDE SEQUENCE [LARGE SCALE GENOMIC DNA]</scope>
    <source>
        <tissue evidence="3">Leaf</tissue>
    </source>
</reference>
<dbReference type="SUPFAM" id="SSF51735">
    <property type="entry name" value="NAD(P)-binding Rossmann-fold domains"/>
    <property type="match status" value="1"/>
</dbReference>
<dbReference type="InterPro" id="IPR001509">
    <property type="entry name" value="Epimerase_deHydtase"/>
</dbReference>
<dbReference type="PANTHER" id="PTHR11092">
    <property type="entry name" value="SUGAR NUCLEOTIDE EPIMERASE RELATED"/>
    <property type="match status" value="1"/>
</dbReference>
<sequence>MEMCGATALTWSHTISPSLHLPRSLCTRETRSFRVWCVTNQDPKIHQIASICLGTMPFVEHYIDNLHIEKGSKMIISVTGATGFIGRRLVQRLHADNHSVHVLTRSKSKAETFFPAKDFPGIKIAQEPEWKDSIQGSTGVVNLAGLPISTRWSPEIKKEIKQSRIRVTSKVVELINSAPDEIRPKVLVSATAVGYYGTNETQVFDEQSPSGNDYLAEVCREWESTALKVNGGVRLTLIRIGVVLGKDGGALAKMIPLFNLFAGGPLGSGKQWFSWIHLDDIVNLIYEALLNPSYKGVINGTAPNPVRLAELCDQLGHVLARPSWLPVPDFALKAVLGEGASVVLEGQKVLPTQAKKLGFTFKYSYVKDALKAILS</sequence>
<evidence type="ECO:0000259" key="2">
    <source>
        <dbReference type="Pfam" id="PF08338"/>
    </source>
</evidence>
<evidence type="ECO:0000313" key="3">
    <source>
        <dbReference type="EMBL" id="KAG2397954.1"/>
    </source>
</evidence>
<dbReference type="NCBIfam" id="TIGR01777">
    <property type="entry name" value="yfcH"/>
    <property type="match status" value="1"/>
</dbReference>
<accession>A0A8T0KEB2</accession>
<organism evidence="3 4">
    <name type="scientific">Phaseolus angularis</name>
    <name type="common">Azuki bean</name>
    <name type="synonym">Vigna angularis</name>
    <dbReference type="NCBI Taxonomy" id="3914"/>
    <lineage>
        <taxon>Eukaryota</taxon>
        <taxon>Viridiplantae</taxon>
        <taxon>Streptophyta</taxon>
        <taxon>Embryophyta</taxon>
        <taxon>Tracheophyta</taxon>
        <taxon>Spermatophyta</taxon>
        <taxon>Magnoliopsida</taxon>
        <taxon>eudicotyledons</taxon>
        <taxon>Gunneridae</taxon>
        <taxon>Pentapetalae</taxon>
        <taxon>rosids</taxon>
        <taxon>fabids</taxon>
        <taxon>Fabales</taxon>
        <taxon>Fabaceae</taxon>
        <taxon>Papilionoideae</taxon>
        <taxon>50 kb inversion clade</taxon>
        <taxon>NPAAA clade</taxon>
        <taxon>indigoferoid/millettioid clade</taxon>
        <taxon>Phaseoleae</taxon>
        <taxon>Vigna</taxon>
    </lineage>
</organism>